<accession>A0ABS7CMP5</accession>
<protein>
    <submittedName>
        <fullName evidence="2">Uncharacterized protein</fullName>
    </submittedName>
</protein>
<feature type="non-terminal residue" evidence="2">
    <location>
        <position position="1"/>
    </location>
</feature>
<dbReference type="Proteomes" id="UP001519887">
    <property type="component" value="Unassembled WGS sequence"/>
</dbReference>
<evidence type="ECO:0000256" key="1">
    <source>
        <dbReference type="SAM" id="MobiDB-lite"/>
    </source>
</evidence>
<feature type="non-terminal residue" evidence="2">
    <location>
        <position position="116"/>
    </location>
</feature>
<comment type="caution">
    <text evidence="2">The sequence shown here is derived from an EMBL/GenBank/DDBJ whole genome shotgun (WGS) entry which is preliminary data.</text>
</comment>
<proteinExistence type="predicted"/>
<keyword evidence="3" id="KW-1185">Reference proteome</keyword>
<reference evidence="2 3" key="1">
    <citation type="submission" date="2021-07" db="EMBL/GenBank/DDBJ databases">
        <title>Paenibacillus radiodurans sp. nov., isolated from the southeastern edge of Tengger Desert.</title>
        <authorList>
            <person name="Zhang G."/>
        </authorList>
    </citation>
    <scope>NUCLEOTIDE SEQUENCE [LARGE SCALE GENOMIC DNA]</scope>
    <source>
        <strain evidence="2 3">CCM 7311</strain>
    </source>
</reference>
<evidence type="ECO:0000313" key="3">
    <source>
        <dbReference type="Proteomes" id="UP001519887"/>
    </source>
</evidence>
<dbReference type="EMBL" id="JAHZIK010003691">
    <property type="protein sequence ID" value="MBW7462208.1"/>
    <property type="molecule type" value="Genomic_DNA"/>
</dbReference>
<feature type="region of interest" description="Disordered" evidence="1">
    <location>
        <begin position="60"/>
        <end position="88"/>
    </location>
</feature>
<gene>
    <name evidence="2" type="ORF">K0U00_49975</name>
</gene>
<name>A0ABS7CMP5_9BACL</name>
<organism evidence="2 3">
    <name type="scientific">Paenibacillus sepulcri</name>
    <dbReference type="NCBI Taxonomy" id="359917"/>
    <lineage>
        <taxon>Bacteria</taxon>
        <taxon>Bacillati</taxon>
        <taxon>Bacillota</taxon>
        <taxon>Bacilli</taxon>
        <taxon>Bacillales</taxon>
        <taxon>Paenibacillaceae</taxon>
        <taxon>Paenibacillus</taxon>
    </lineage>
</organism>
<sequence length="116" mass="12532">LGTSSWMISSIQNDRVYVREAPNRFSEIPFWRAESGGRGYELGVKLGQFMGELEARMHWGEEDTGVQPASLPGNSGGGGTDQPPSDESEIAAIHWLDTEYGLDANAAAELIGFAKS</sequence>
<evidence type="ECO:0000313" key="2">
    <source>
        <dbReference type="EMBL" id="MBW7462208.1"/>
    </source>
</evidence>